<sequence length="244" mass="23948">MLSAAAATSILSLPGQSAFAAADAHGQATGSPGFLSGNSVQAPLEVPLNVCGNSVNGVGAGNPAMGNSCAHTSSPTAERAPERAAPPQREAAPKPAPAPVPRPAPNPAPAPERAVSEPAPAPAHAPAPKPAAEPATPRPATPEPAHDDGGTGAHGEASHSPGLLSGNLVQAVLDVPVNACGNAVEVVAALSGTTGNKCGQAPEQTPPEPPKPHIPPVKSVPPVERVTPPEPPRAPRTVPGPRSS</sequence>
<dbReference type="KEGG" id="salf:SMD44_04355"/>
<feature type="compositionally biased region" description="Low complexity" evidence="8">
    <location>
        <begin position="75"/>
        <end position="90"/>
    </location>
</feature>
<keyword evidence="6 7" id="KW-0034">Amyloid</keyword>
<evidence type="ECO:0000313" key="11">
    <source>
        <dbReference type="EMBL" id="ARX84898.1"/>
    </source>
</evidence>
<evidence type="ECO:0000259" key="10">
    <source>
        <dbReference type="PROSITE" id="PS51884"/>
    </source>
</evidence>
<dbReference type="InterPro" id="IPR005528">
    <property type="entry name" value="ChpA-H"/>
</dbReference>
<proteinExistence type="predicted"/>
<reference evidence="11 12" key="1">
    <citation type="submission" date="2017-05" db="EMBL/GenBank/DDBJ databases">
        <title>Streptomyces alboflavus Genome sequencing and assembly.</title>
        <authorList>
            <person name="Wang Y."/>
            <person name="Du B."/>
            <person name="Ding Y."/>
            <person name="Liu H."/>
            <person name="Hou Q."/>
            <person name="Liu K."/>
            <person name="Wang C."/>
            <person name="Yao L."/>
        </authorList>
    </citation>
    <scope>NUCLEOTIDE SEQUENCE [LARGE SCALE GENOMIC DNA]</scope>
    <source>
        <strain evidence="11 12">MDJK44</strain>
    </source>
</reference>
<feature type="compositionally biased region" description="Pro residues" evidence="8">
    <location>
        <begin position="204"/>
        <end position="219"/>
    </location>
</feature>
<accession>A0A1Z1WEV7</accession>
<protein>
    <recommendedName>
        <fullName evidence="10">Chaplin domain-containing protein</fullName>
    </recommendedName>
</protein>
<feature type="region of interest" description="Disordered" evidence="8">
    <location>
        <begin position="193"/>
        <end position="244"/>
    </location>
</feature>
<keyword evidence="12" id="KW-1185">Reference proteome</keyword>
<feature type="region of interest" description="Disordered" evidence="8">
    <location>
        <begin position="66"/>
        <end position="163"/>
    </location>
</feature>
<feature type="chain" id="PRO_5013232603" description="Chaplin domain-containing protein" evidence="9">
    <location>
        <begin position="21"/>
        <end position="244"/>
    </location>
</feature>
<feature type="compositionally biased region" description="Low complexity" evidence="8">
    <location>
        <begin position="235"/>
        <end position="244"/>
    </location>
</feature>
<organism evidence="11 12">
    <name type="scientific">Streptomyces alboflavus</name>
    <dbReference type="NCBI Taxonomy" id="67267"/>
    <lineage>
        <taxon>Bacteria</taxon>
        <taxon>Bacillati</taxon>
        <taxon>Actinomycetota</taxon>
        <taxon>Actinomycetes</taxon>
        <taxon>Kitasatosporales</taxon>
        <taxon>Streptomycetaceae</taxon>
        <taxon>Streptomyces</taxon>
    </lineage>
</organism>
<dbReference type="Proteomes" id="UP000195880">
    <property type="component" value="Chromosome"/>
</dbReference>
<evidence type="ECO:0000256" key="7">
    <source>
        <dbReference type="PROSITE-ProRule" id="PRU01232"/>
    </source>
</evidence>
<name>A0A1Z1WEV7_9ACTN</name>
<evidence type="ECO:0000256" key="2">
    <source>
        <dbReference type="ARBA" id="ARBA00022512"/>
    </source>
</evidence>
<feature type="domain" description="Chaplin" evidence="10">
    <location>
        <begin position="31"/>
        <end position="71"/>
    </location>
</feature>
<dbReference type="GO" id="GO:0007155">
    <property type="term" value="P:cell adhesion"/>
    <property type="evidence" value="ECO:0007669"/>
    <property type="project" value="UniProtKB-KW"/>
</dbReference>
<feature type="signal peptide" evidence="9">
    <location>
        <begin position="1"/>
        <end position="20"/>
    </location>
</feature>
<keyword evidence="3" id="KW-0964">Secreted</keyword>
<keyword evidence="2" id="KW-0134">Cell wall</keyword>
<comment type="subcellular location">
    <subcellularLocation>
        <location evidence="1">Secreted</location>
        <location evidence="1">Cell wall</location>
    </subcellularLocation>
</comment>
<dbReference type="Pfam" id="PF03777">
    <property type="entry name" value="ChpA-C"/>
    <property type="match status" value="2"/>
</dbReference>
<evidence type="ECO:0000256" key="1">
    <source>
        <dbReference type="ARBA" id="ARBA00004191"/>
    </source>
</evidence>
<evidence type="ECO:0000256" key="5">
    <source>
        <dbReference type="ARBA" id="ARBA00022889"/>
    </source>
</evidence>
<dbReference type="AlphaFoldDB" id="A0A1Z1WEV7"/>
<feature type="region of interest" description="Disordered" evidence="8">
    <location>
        <begin position="19"/>
        <end position="40"/>
    </location>
</feature>
<keyword evidence="5" id="KW-0130">Cell adhesion</keyword>
<dbReference type="eggNOG" id="ENOG5032BG8">
    <property type="taxonomic scope" value="Bacteria"/>
</dbReference>
<evidence type="ECO:0000256" key="3">
    <source>
        <dbReference type="ARBA" id="ARBA00022525"/>
    </source>
</evidence>
<evidence type="ECO:0000256" key="9">
    <source>
        <dbReference type="SAM" id="SignalP"/>
    </source>
</evidence>
<feature type="compositionally biased region" description="Pro residues" evidence="8">
    <location>
        <begin position="94"/>
        <end position="110"/>
    </location>
</feature>
<feature type="domain" description="Chaplin" evidence="10">
    <location>
        <begin position="160"/>
        <end position="200"/>
    </location>
</feature>
<evidence type="ECO:0000313" key="12">
    <source>
        <dbReference type="Proteomes" id="UP000195880"/>
    </source>
</evidence>
<evidence type="ECO:0000256" key="4">
    <source>
        <dbReference type="ARBA" id="ARBA00022729"/>
    </source>
</evidence>
<dbReference type="PROSITE" id="PS51884">
    <property type="entry name" value="CHAPLIN"/>
    <property type="match status" value="2"/>
</dbReference>
<dbReference type="STRING" id="67267.GCA_000716675_07991"/>
<feature type="compositionally biased region" description="Pro residues" evidence="8">
    <location>
        <begin position="119"/>
        <end position="142"/>
    </location>
</feature>
<evidence type="ECO:0000256" key="8">
    <source>
        <dbReference type="SAM" id="MobiDB-lite"/>
    </source>
</evidence>
<dbReference type="EMBL" id="CP021748">
    <property type="protein sequence ID" value="ARX84898.1"/>
    <property type="molecule type" value="Genomic_DNA"/>
</dbReference>
<evidence type="ECO:0000256" key="6">
    <source>
        <dbReference type="ARBA" id="ARBA00023087"/>
    </source>
</evidence>
<gene>
    <name evidence="11" type="ORF">SMD44_04355</name>
</gene>
<keyword evidence="4 9" id="KW-0732">Signal</keyword>